<keyword evidence="3" id="KW-1185">Reference proteome</keyword>
<evidence type="ECO:0000259" key="1">
    <source>
        <dbReference type="Pfam" id="PF02589"/>
    </source>
</evidence>
<dbReference type="Gene3D" id="3.40.50.10420">
    <property type="entry name" value="NagB/RpiA/CoA transferase-like"/>
    <property type="match status" value="1"/>
</dbReference>
<dbReference type="Proteomes" id="UP000319927">
    <property type="component" value="Unassembled WGS sequence"/>
</dbReference>
<dbReference type="PANTHER" id="PTHR43682">
    <property type="entry name" value="LACTATE UTILIZATION PROTEIN C"/>
    <property type="match status" value="1"/>
</dbReference>
<dbReference type="Pfam" id="PF02589">
    <property type="entry name" value="LUD_dom"/>
    <property type="match status" value="1"/>
</dbReference>
<protein>
    <submittedName>
        <fullName evidence="2">L-lactate dehydrogenase complex protein LldG</fullName>
    </submittedName>
</protein>
<feature type="domain" description="LUD" evidence="1">
    <location>
        <begin position="100"/>
        <end position="196"/>
    </location>
</feature>
<dbReference type="EMBL" id="VIXA01000001">
    <property type="protein sequence ID" value="TWG28017.1"/>
    <property type="molecule type" value="Genomic_DNA"/>
</dbReference>
<dbReference type="SUPFAM" id="SSF100950">
    <property type="entry name" value="NagB/RpiA/CoA transferase-like"/>
    <property type="match status" value="1"/>
</dbReference>
<reference evidence="2 3" key="1">
    <citation type="submission" date="2019-06" db="EMBL/GenBank/DDBJ databases">
        <title>Sequencing the genomes of 1000 actinobacteria strains.</title>
        <authorList>
            <person name="Klenk H.-P."/>
        </authorList>
    </citation>
    <scope>NUCLEOTIDE SEQUENCE [LARGE SCALE GENOMIC DNA]</scope>
    <source>
        <strain evidence="2 3">DSM 102131</strain>
    </source>
</reference>
<name>A0A561WVX8_9ACTN</name>
<accession>A0A561WVX8</accession>
<dbReference type="InterPro" id="IPR024185">
    <property type="entry name" value="FTHF_cligase-like_sf"/>
</dbReference>
<proteinExistence type="predicted"/>
<dbReference type="InterPro" id="IPR037171">
    <property type="entry name" value="NagB/RpiA_transferase-like"/>
</dbReference>
<evidence type="ECO:0000313" key="3">
    <source>
        <dbReference type="Proteomes" id="UP000319927"/>
    </source>
</evidence>
<dbReference type="InterPro" id="IPR003741">
    <property type="entry name" value="LUD_dom"/>
</dbReference>
<gene>
    <name evidence="2" type="ORF">FHX75_111168</name>
</gene>
<organism evidence="2 3">
    <name type="scientific">Micromonospora palomenae</name>
    <dbReference type="NCBI Taxonomy" id="1461247"/>
    <lineage>
        <taxon>Bacteria</taxon>
        <taxon>Bacillati</taxon>
        <taxon>Actinomycetota</taxon>
        <taxon>Actinomycetes</taxon>
        <taxon>Micromonosporales</taxon>
        <taxon>Micromonosporaceae</taxon>
        <taxon>Micromonospora</taxon>
    </lineage>
</organism>
<dbReference type="AlphaFoldDB" id="A0A561WVX8"/>
<comment type="caution">
    <text evidence="2">The sequence shown here is derived from an EMBL/GenBank/DDBJ whole genome shotgun (WGS) entry which is preliminary data.</text>
</comment>
<dbReference type="RefSeq" id="WP_246157700.1">
    <property type="nucleotide sequence ID" value="NZ_VIXA01000001.1"/>
</dbReference>
<dbReference type="PANTHER" id="PTHR43682:SF1">
    <property type="entry name" value="LACTATE UTILIZATION PROTEIN C"/>
    <property type="match status" value="1"/>
</dbReference>
<sequence>MNARDDILARLRAALVDAPTPVDVPRRYRRVAESVDLIELFVDRLVDYRAVVHHGLDALPRLLAGVDRLAVPADVPGHWLTGFAGQVRRDTPPLSPAELDGMDAVLTGCAVAVADTGTIVLDAGSTQGRRMLTLVPDRHICVVRTGQIVGLVPEAVARLDPRAPQTWISGPSATSDIELNRVEGVHGPRRLDVVLVPEDATIATGR</sequence>
<evidence type="ECO:0000313" key="2">
    <source>
        <dbReference type="EMBL" id="TWG28017.1"/>
    </source>
</evidence>